<dbReference type="InterPro" id="IPR019823">
    <property type="entry name" value="Mechanosensitive_channel_CS"/>
</dbReference>
<evidence type="ECO:0000256" key="10">
    <source>
        <dbReference type="HAMAP-Rule" id="MF_00115"/>
    </source>
</evidence>
<evidence type="ECO:0000256" key="9">
    <source>
        <dbReference type="ARBA" id="ARBA00023303"/>
    </source>
</evidence>
<sequence>MSQKKTIVQEFMEFISRGNVIDLAVGVIIGGAFTAVVNSLVKNIMQPLISFLTGGVDGVSGLSVNLSGNSIDFSAFISAIINFLLTAAAVFAIIKAMNRFHAVKEAAAKRMGLEKPETPAAPEPRHCAYCFEEIADEATRCPHCTAKLAGYTNPDE</sequence>
<keyword evidence="12" id="KW-1185">Reference proteome</keyword>
<keyword evidence="3 10" id="KW-0813">Transport</keyword>
<dbReference type="EMBL" id="JAIMFO010000007">
    <property type="protein sequence ID" value="MBY4797924.1"/>
    <property type="molecule type" value="Genomic_DNA"/>
</dbReference>
<accession>A0ABS7MKM9</accession>
<name>A0ABS7MKM9_9ACTN</name>
<dbReference type="PRINTS" id="PR01264">
    <property type="entry name" value="MECHCHANNEL"/>
</dbReference>
<protein>
    <recommendedName>
        <fullName evidence="10">Large-conductance mechanosensitive channel</fullName>
    </recommendedName>
</protein>
<dbReference type="RefSeq" id="WP_222199646.1">
    <property type="nucleotide sequence ID" value="NZ_JAIMFO010000007.1"/>
</dbReference>
<reference evidence="11 12" key="1">
    <citation type="submission" date="2021-08" db="EMBL/GenBank/DDBJ databases">
        <title>Collinsella faecalis sp. nov. isolated from swine faeces.</title>
        <authorList>
            <person name="Oh B.S."/>
            <person name="Lee J.H."/>
        </authorList>
    </citation>
    <scope>NUCLEOTIDE SEQUENCE [LARGE SCALE GENOMIC DNA]</scope>
    <source>
        <strain evidence="11 12">AGMB00827</strain>
    </source>
</reference>
<evidence type="ECO:0000256" key="1">
    <source>
        <dbReference type="ARBA" id="ARBA00004651"/>
    </source>
</evidence>
<organism evidence="11 12">
    <name type="scientific">Collinsella ureilytica</name>
    <dbReference type="NCBI Taxonomy" id="2869515"/>
    <lineage>
        <taxon>Bacteria</taxon>
        <taxon>Bacillati</taxon>
        <taxon>Actinomycetota</taxon>
        <taxon>Coriobacteriia</taxon>
        <taxon>Coriobacteriales</taxon>
        <taxon>Coriobacteriaceae</taxon>
        <taxon>Collinsella</taxon>
    </lineage>
</organism>
<dbReference type="HAMAP" id="MF_00115">
    <property type="entry name" value="MscL"/>
    <property type="match status" value="1"/>
</dbReference>
<keyword evidence="7 10" id="KW-0406">Ion transport</keyword>
<comment type="function">
    <text evidence="10">Channel that opens in response to stretch forces in the membrane lipid bilayer. May participate in the regulation of osmotic pressure changes within the cell.</text>
</comment>
<dbReference type="PROSITE" id="PS01327">
    <property type="entry name" value="MSCL"/>
    <property type="match status" value="1"/>
</dbReference>
<feature type="transmembrane region" description="Helical" evidence="10">
    <location>
        <begin position="20"/>
        <end position="41"/>
    </location>
</feature>
<keyword evidence="8 10" id="KW-0472">Membrane</keyword>
<evidence type="ECO:0000313" key="11">
    <source>
        <dbReference type="EMBL" id="MBY4797924.1"/>
    </source>
</evidence>
<comment type="subcellular location">
    <subcellularLocation>
        <location evidence="1 10">Cell membrane</location>
        <topology evidence="1 10">Multi-pass membrane protein</topology>
    </subcellularLocation>
</comment>
<evidence type="ECO:0000256" key="7">
    <source>
        <dbReference type="ARBA" id="ARBA00023065"/>
    </source>
</evidence>
<comment type="similarity">
    <text evidence="2 10">Belongs to the MscL family.</text>
</comment>
<evidence type="ECO:0000256" key="8">
    <source>
        <dbReference type="ARBA" id="ARBA00023136"/>
    </source>
</evidence>
<comment type="subunit">
    <text evidence="10">Homopentamer.</text>
</comment>
<dbReference type="Pfam" id="PF01741">
    <property type="entry name" value="MscL"/>
    <property type="match status" value="1"/>
</dbReference>
<dbReference type="PANTHER" id="PTHR30266:SF2">
    <property type="entry name" value="LARGE-CONDUCTANCE MECHANOSENSITIVE CHANNEL"/>
    <property type="match status" value="1"/>
</dbReference>
<evidence type="ECO:0000256" key="2">
    <source>
        <dbReference type="ARBA" id="ARBA00007254"/>
    </source>
</evidence>
<dbReference type="Proteomes" id="UP000700908">
    <property type="component" value="Unassembled WGS sequence"/>
</dbReference>
<evidence type="ECO:0000256" key="4">
    <source>
        <dbReference type="ARBA" id="ARBA00022475"/>
    </source>
</evidence>
<dbReference type="InterPro" id="IPR001185">
    <property type="entry name" value="MS_channel"/>
</dbReference>
<keyword evidence="4 10" id="KW-1003">Cell membrane</keyword>
<proteinExistence type="inferred from homology"/>
<feature type="transmembrane region" description="Helical" evidence="10">
    <location>
        <begin position="73"/>
        <end position="94"/>
    </location>
</feature>
<evidence type="ECO:0000256" key="6">
    <source>
        <dbReference type="ARBA" id="ARBA00022989"/>
    </source>
</evidence>
<dbReference type="InterPro" id="IPR037673">
    <property type="entry name" value="MSC/AndL"/>
</dbReference>
<dbReference type="NCBIfam" id="TIGR00220">
    <property type="entry name" value="mscL"/>
    <property type="match status" value="1"/>
</dbReference>
<keyword evidence="9 10" id="KW-0407">Ion channel</keyword>
<dbReference type="PANTHER" id="PTHR30266">
    <property type="entry name" value="MECHANOSENSITIVE CHANNEL MSCL"/>
    <property type="match status" value="1"/>
</dbReference>
<comment type="caution">
    <text evidence="11">The sequence shown here is derived from an EMBL/GenBank/DDBJ whole genome shotgun (WGS) entry which is preliminary data.</text>
</comment>
<keyword evidence="6 10" id="KW-1133">Transmembrane helix</keyword>
<dbReference type="InterPro" id="IPR036019">
    <property type="entry name" value="MscL_channel"/>
</dbReference>
<keyword evidence="5 10" id="KW-0812">Transmembrane</keyword>
<dbReference type="Gene3D" id="1.10.1200.120">
    <property type="entry name" value="Large-conductance mechanosensitive channel, MscL, domain 1"/>
    <property type="match status" value="1"/>
</dbReference>
<evidence type="ECO:0000313" key="12">
    <source>
        <dbReference type="Proteomes" id="UP000700908"/>
    </source>
</evidence>
<gene>
    <name evidence="10 11" type="primary">mscL</name>
    <name evidence="11" type="ORF">K6V98_06125</name>
</gene>
<evidence type="ECO:0000256" key="3">
    <source>
        <dbReference type="ARBA" id="ARBA00022448"/>
    </source>
</evidence>
<dbReference type="SUPFAM" id="SSF81330">
    <property type="entry name" value="Gated mechanosensitive channel"/>
    <property type="match status" value="1"/>
</dbReference>
<evidence type="ECO:0000256" key="5">
    <source>
        <dbReference type="ARBA" id="ARBA00022692"/>
    </source>
</evidence>